<comment type="caution">
    <text evidence="3">The sequence shown here is derived from an EMBL/GenBank/DDBJ whole genome shotgun (WGS) entry which is preliminary data.</text>
</comment>
<feature type="domain" description="BZIP" evidence="2">
    <location>
        <begin position="50"/>
        <end position="113"/>
    </location>
</feature>
<feature type="compositionally biased region" description="Polar residues" evidence="1">
    <location>
        <begin position="39"/>
        <end position="52"/>
    </location>
</feature>
<dbReference type="PROSITE" id="PS00036">
    <property type="entry name" value="BZIP_BASIC"/>
    <property type="match status" value="1"/>
</dbReference>
<dbReference type="PANTHER" id="PTHR23351">
    <property type="entry name" value="FOS TRANSCRIPTION FACTOR-RELATED"/>
    <property type="match status" value="1"/>
</dbReference>
<gene>
    <name evidence="3" type="ORF">AMELA_G00063990</name>
</gene>
<feature type="compositionally biased region" description="Basic and acidic residues" evidence="1">
    <location>
        <begin position="60"/>
        <end position="75"/>
    </location>
</feature>
<reference evidence="3 4" key="1">
    <citation type="submission" date="2020-02" db="EMBL/GenBank/DDBJ databases">
        <title>A chromosome-scale genome assembly of the black bullhead catfish (Ameiurus melas).</title>
        <authorList>
            <person name="Wen M."/>
            <person name="Zham M."/>
            <person name="Cabau C."/>
            <person name="Klopp C."/>
            <person name="Donnadieu C."/>
            <person name="Roques C."/>
            <person name="Bouchez O."/>
            <person name="Lampietro C."/>
            <person name="Jouanno E."/>
            <person name="Herpin A."/>
            <person name="Louis A."/>
            <person name="Berthelot C."/>
            <person name="Parey E."/>
            <person name="Roest-Crollius H."/>
            <person name="Braasch I."/>
            <person name="Postlethwait J."/>
            <person name="Robinson-Rechavi M."/>
            <person name="Echchiki A."/>
            <person name="Begum T."/>
            <person name="Montfort J."/>
            <person name="Schartl M."/>
            <person name="Bobe J."/>
            <person name="Guiguen Y."/>
        </authorList>
    </citation>
    <scope>NUCLEOTIDE SEQUENCE [LARGE SCALE GENOMIC DNA]</scope>
    <source>
        <strain evidence="3">M_S1</strain>
        <tissue evidence="3">Blood</tissue>
    </source>
</reference>
<dbReference type="GO" id="GO:0005634">
    <property type="term" value="C:nucleus"/>
    <property type="evidence" value="ECO:0007669"/>
    <property type="project" value="TreeGrafter"/>
</dbReference>
<organism evidence="3 4">
    <name type="scientific">Ameiurus melas</name>
    <name type="common">Black bullhead</name>
    <name type="synonym">Silurus melas</name>
    <dbReference type="NCBI Taxonomy" id="219545"/>
    <lineage>
        <taxon>Eukaryota</taxon>
        <taxon>Metazoa</taxon>
        <taxon>Chordata</taxon>
        <taxon>Craniata</taxon>
        <taxon>Vertebrata</taxon>
        <taxon>Euteleostomi</taxon>
        <taxon>Actinopterygii</taxon>
        <taxon>Neopterygii</taxon>
        <taxon>Teleostei</taxon>
        <taxon>Ostariophysi</taxon>
        <taxon>Siluriformes</taxon>
        <taxon>Ictaluridae</taxon>
        <taxon>Ameiurus</taxon>
    </lineage>
</organism>
<dbReference type="GO" id="GO:0000978">
    <property type="term" value="F:RNA polymerase II cis-regulatory region sequence-specific DNA binding"/>
    <property type="evidence" value="ECO:0007669"/>
    <property type="project" value="TreeGrafter"/>
</dbReference>
<dbReference type="InterPro" id="IPR000837">
    <property type="entry name" value="AP-1"/>
</dbReference>
<dbReference type="InterPro" id="IPR004827">
    <property type="entry name" value="bZIP"/>
</dbReference>
<dbReference type="PRINTS" id="PR00042">
    <property type="entry name" value="LEUZIPPRFOS"/>
</dbReference>
<dbReference type="AlphaFoldDB" id="A0A7J6B611"/>
<name>A0A7J6B611_AMEME</name>
<sequence length="182" mass="20605">MRAGSVKCTGRGSWRNVLYLPLSTSANAPVSNNVKVKETALSSSGRGQPNERTCQRRQRNRDAARKSRKKQTEKADVLHEELQTLERSNAALVKEISELEKELQRYTTTLKEHEPHCTLTCWSAPSIPDMSTSDFPQPFNSSPVEEPIFPVHDPSAPDFSLAELLDRTDWMPWDSDIRLPPF</sequence>
<evidence type="ECO:0000313" key="3">
    <source>
        <dbReference type="EMBL" id="KAF4089168.1"/>
    </source>
</evidence>
<dbReference type="SMART" id="SM00338">
    <property type="entry name" value="BRLZ"/>
    <property type="match status" value="1"/>
</dbReference>
<proteinExistence type="predicted"/>
<dbReference type="Pfam" id="PF00170">
    <property type="entry name" value="bZIP_1"/>
    <property type="match status" value="1"/>
</dbReference>
<dbReference type="Gene3D" id="1.20.5.170">
    <property type="match status" value="1"/>
</dbReference>
<dbReference type="SUPFAM" id="SSF57959">
    <property type="entry name" value="Leucine zipper domain"/>
    <property type="match status" value="1"/>
</dbReference>
<feature type="region of interest" description="Disordered" evidence="1">
    <location>
        <begin position="39"/>
        <end position="75"/>
    </location>
</feature>
<evidence type="ECO:0000256" key="1">
    <source>
        <dbReference type="SAM" id="MobiDB-lite"/>
    </source>
</evidence>
<evidence type="ECO:0000259" key="2">
    <source>
        <dbReference type="PROSITE" id="PS50217"/>
    </source>
</evidence>
<protein>
    <recommendedName>
        <fullName evidence="2">BZIP domain-containing protein</fullName>
    </recommendedName>
</protein>
<keyword evidence="4" id="KW-1185">Reference proteome</keyword>
<dbReference type="Proteomes" id="UP000593565">
    <property type="component" value="Unassembled WGS sequence"/>
</dbReference>
<dbReference type="EMBL" id="JAAGNN010000005">
    <property type="protein sequence ID" value="KAF4089168.1"/>
    <property type="molecule type" value="Genomic_DNA"/>
</dbReference>
<dbReference type="PANTHER" id="PTHR23351:SF51">
    <property type="entry name" value="BASIC LEUCINE ZIPPER TRANSCRIPTIONAL FACTOR ATF-LIKE"/>
    <property type="match status" value="1"/>
</dbReference>
<dbReference type="PROSITE" id="PS50217">
    <property type="entry name" value="BZIP"/>
    <property type="match status" value="1"/>
</dbReference>
<accession>A0A7J6B611</accession>
<dbReference type="CDD" id="cd14701">
    <property type="entry name" value="bZIP_BATF"/>
    <property type="match status" value="1"/>
</dbReference>
<dbReference type="InterPro" id="IPR046347">
    <property type="entry name" value="bZIP_sf"/>
</dbReference>
<evidence type="ECO:0000313" key="4">
    <source>
        <dbReference type="Proteomes" id="UP000593565"/>
    </source>
</evidence>
<dbReference type="GO" id="GO:0000981">
    <property type="term" value="F:DNA-binding transcription factor activity, RNA polymerase II-specific"/>
    <property type="evidence" value="ECO:0007669"/>
    <property type="project" value="TreeGrafter"/>
</dbReference>